<feature type="region of interest" description="Disordered" evidence="1">
    <location>
        <begin position="217"/>
        <end position="239"/>
    </location>
</feature>
<dbReference type="AlphaFoldDB" id="A0A5J4X8E8"/>
<proteinExistence type="predicted"/>
<dbReference type="Gene3D" id="3.40.50.300">
    <property type="entry name" value="P-loop containing nucleotide triphosphate hydrolases"/>
    <property type="match status" value="1"/>
</dbReference>
<feature type="non-terminal residue" evidence="2">
    <location>
        <position position="1"/>
    </location>
</feature>
<protein>
    <submittedName>
        <fullName evidence="2">Uncharacterized protein</fullName>
    </submittedName>
</protein>
<evidence type="ECO:0000313" key="3">
    <source>
        <dbReference type="Proteomes" id="UP000324800"/>
    </source>
</evidence>
<evidence type="ECO:0000256" key="1">
    <source>
        <dbReference type="SAM" id="MobiDB-lite"/>
    </source>
</evidence>
<organism evidence="2 3">
    <name type="scientific">Streblomastix strix</name>
    <dbReference type="NCBI Taxonomy" id="222440"/>
    <lineage>
        <taxon>Eukaryota</taxon>
        <taxon>Metamonada</taxon>
        <taxon>Preaxostyla</taxon>
        <taxon>Oxymonadida</taxon>
        <taxon>Streblomastigidae</taxon>
        <taxon>Streblomastix</taxon>
    </lineage>
</organism>
<dbReference type="InterPro" id="IPR027417">
    <property type="entry name" value="P-loop_NTPase"/>
</dbReference>
<sequence>GSAVTRQLECASSLFSVLRERPAAIVLGAAGSGKSSIIKSLAQCLSIPIKMDNQVVIPQFKRLDEREREIDNKQQKEIESKQNMNSDSVKYLKINIQDGYSNITFNDSMDNNQDEDMDGNPLISQWQNVFVHIKEDGVGFTYNVNNSLLTNLLSFNVPRAEVGRRVVLHILNPYALGEEQLFGQIAEREDKRKTDLSSNMQQLSAIGNKEGNIEVRSGSGKIASEKGKEQIISGNSGNG</sequence>
<name>A0A5J4X8E8_9EUKA</name>
<dbReference type="EMBL" id="SNRW01000183">
    <property type="protein sequence ID" value="KAA6402799.1"/>
    <property type="molecule type" value="Genomic_DNA"/>
</dbReference>
<accession>A0A5J4X8E8</accession>
<dbReference type="Proteomes" id="UP000324800">
    <property type="component" value="Unassembled WGS sequence"/>
</dbReference>
<evidence type="ECO:0000313" key="2">
    <source>
        <dbReference type="EMBL" id="KAA6402799.1"/>
    </source>
</evidence>
<gene>
    <name evidence="2" type="ORF">EZS28_001679</name>
</gene>
<reference evidence="2 3" key="1">
    <citation type="submission" date="2019-03" db="EMBL/GenBank/DDBJ databases">
        <title>Single cell metagenomics reveals metabolic interactions within the superorganism composed of flagellate Streblomastix strix and complex community of Bacteroidetes bacteria on its surface.</title>
        <authorList>
            <person name="Treitli S.C."/>
            <person name="Kolisko M."/>
            <person name="Husnik F."/>
            <person name="Keeling P."/>
            <person name="Hampl V."/>
        </authorList>
    </citation>
    <scope>NUCLEOTIDE SEQUENCE [LARGE SCALE GENOMIC DNA]</scope>
    <source>
        <strain evidence="2">ST1C</strain>
    </source>
</reference>
<comment type="caution">
    <text evidence="2">The sequence shown here is derived from an EMBL/GenBank/DDBJ whole genome shotgun (WGS) entry which is preliminary data.</text>
</comment>